<keyword evidence="2 5" id="KW-0812">Transmembrane</keyword>
<proteinExistence type="inferred from homology"/>
<dbReference type="GO" id="GO:0044781">
    <property type="term" value="P:bacterial-type flagellum organization"/>
    <property type="evidence" value="ECO:0007669"/>
    <property type="project" value="UniProtKB-UniRule"/>
</dbReference>
<organism evidence="6 7">
    <name type="scientific">Zymomonas mobilis subsp. pomaceae (strain ATCC 29192 / DSM 22645 / JCM 10191 / CCUG 17912 / NBRC 13757 / NCIMB 11200 / NRRL B-4491 / Barker I)</name>
    <dbReference type="NCBI Taxonomy" id="579138"/>
    <lineage>
        <taxon>Bacteria</taxon>
        <taxon>Pseudomonadati</taxon>
        <taxon>Pseudomonadota</taxon>
        <taxon>Alphaproteobacteria</taxon>
        <taxon>Sphingomonadales</taxon>
        <taxon>Zymomonadaceae</taxon>
        <taxon>Zymomonas</taxon>
    </lineage>
</organism>
<dbReference type="RefSeq" id="WP_013933885.1">
    <property type="nucleotide sequence ID" value="NC_015709.1"/>
</dbReference>
<dbReference type="KEGG" id="zmp:Zymop_0584"/>
<accession>F8ERM8</accession>
<evidence type="ECO:0000256" key="5">
    <source>
        <dbReference type="RuleBase" id="RU362064"/>
    </source>
</evidence>
<dbReference type="EMBL" id="CP002865">
    <property type="protein sequence ID" value="AEI37486.1"/>
    <property type="molecule type" value="Genomic_DNA"/>
</dbReference>
<dbReference type="HOGENOM" id="CLU_2262779_0_0_5"/>
<evidence type="ECO:0000256" key="2">
    <source>
        <dbReference type="ARBA" id="ARBA00022692"/>
    </source>
</evidence>
<dbReference type="GO" id="GO:0005886">
    <property type="term" value="C:plasma membrane"/>
    <property type="evidence" value="ECO:0007669"/>
    <property type="project" value="UniProtKB-SubCell"/>
</dbReference>
<reference evidence="6 7" key="1">
    <citation type="journal article" date="2011" name="J. Bacteriol.">
        <title>Genome sequence of the ethanol-producing Zymomonas mobilis subsp. pomaceae lectotype strain ATCC 29192.</title>
        <authorList>
            <person name="Kouvelis V.N."/>
            <person name="Davenport K.W."/>
            <person name="Brettin T.S."/>
            <person name="Bruce D."/>
            <person name="Detter C."/>
            <person name="Han C.S."/>
            <person name="Nolan M."/>
            <person name="Tapia R."/>
            <person name="Damoulaki A."/>
            <person name="Kyrpides N.C."/>
            <person name="Typas M.A."/>
            <person name="Pappas K.M."/>
        </authorList>
    </citation>
    <scope>NUCLEOTIDE SEQUENCE [LARGE SCALE GENOMIC DNA]</scope>
    <source>
        <strain evidence="7">ATCC 29192 / DSM 22645 / JCM 10191 / CCUG 17912 / NBRC 13757 / NCIMB 11200 / NRRL B-4491 / Barker I</strain>
    </source>
</reference>
<keyword evidence="6" id="KW-0282">Flagellum</keyword>
<feature type="transmembrane region" description="Helical" evidence="5">
    <location>
        <begin position="6"/>
        <end position="27"/>
    </location>
</feature>
<keyword evidence="3 5" id="KW-1133">Transmembrane helix</keyword>
<keyword evidence="4 5" id="KW-0472">Membrane</keyword>
<dbReference type="AlphaFoldDB" id="F8ERM8"/>
<dbReference type="GO" id="GO:0009425">
    <property type="term" value="C:bacterial-type flagellum basal body"/>
    <property type="evidence" value="ECO:0007669"/>
    <property type="project" value="UniProtKB-SubCell"/>
</dbReference>
<protein>
    <recommendedName>
        <fullName evidence="5">Flagellar protein</fullName>
    </recommendedName>
</protein>
<evidence type="ECO:0000256" key="3">
    <source>
        <dbReference type="ARBA" id="ARBA00022989"/>
    </source>
</evidence>
<comment type="subcellular location">
    <subcellularLocation>
        <location evidence="5">Cell membrane</location>
    </subcellularLocation>
    <subcellularLocation>
        <location evidence="5">Bacterial flagellum basal body</location>
    </subcellularLocation>
</comment>
<keyword evidence="5" id="KW-0975">Bacterial flagellum</keyword>
<gene>
    <name evidence="6" type="ordered locus">Zymop_0584</name>
</gene>
<dbReference type="STRING" id="579138.Zymop_0584"/>
<dbReference type="eggNOG" id="COG3190">
    <property type="taxonomic scope" value="Bacteria"/>
</dbReference>
<evidence type="ECO:0000313" key="7">
    <source>
        <dbReference type="Proteomes" id="UP000000491"/>
    </source>
</evidence>
<evidence type="ECO:0000256" key="4">
    <source>
        <dbReference type="ARBA" id="ARBA00023136"/>
    </source>
</evidence>
<evidence type="ECO:0000313" key="6">
    <source>
        <dbReference type="EMBL" id="AEI37486.1"/>
    </source>
</evidence>
<keyword evidence="1 5" id="KW-1003">Cell membrane</keyword>
<evidence type="ECO:0000256" key="1">
    <source>
        <dbReference type="ARBA" id="ARBA00022475"/>
    </source>
</evidence>
<keyword evidence="6" id="KW-0969">Cilium</keyword>
<keyword evidence="6" id="KW-0966">Cell projection</keyword>
<dbReference type="PATRIC" id="fig|579138.3.peg.616"/>
<dbReference type="Pfam" id="PF04347">
    <property type="entry name" value="FliO"/>
    <property type="match status" value="1"/>
</dbReference>
<comment type="similarity">
    <text evidence="5">Belongs to the FliO/MopB family.</text>
</comment>
<name>F8ERM8_ZYMMT</name>
<dbReference type="InterPro" id="IPR022781">
    <property type="entry name" value="Flagellar_biosynth_FliO"/>
</dbReference>
<dbReference type="NCBIfam" id="TIGR03500">
    <property type="entry name" value="FliO_TIGR"/>
    <property type="match status" value="1"/>
</dbReference>
<sequence length="104" mass="11601">MIGGYLLHMMIPLAIVTGLIILTIWLLKRFNLLPALQPVDPKESRTIKLVETLPIGRRQQLTVVEFAHKRLLLAITDNTVTCLSETDAPPPFSLPETSEGEDLI</sequence>
<dbReference type="Proteomes" id="UP000000491">
    <property type="component" value="Chromosome"/>
</dbReference>